<keyword evidence="2" id="KW-1133">Transmembrane helix</keyword>
<dbReference type="Gene3D" id="1.10.260.40">
    <property type="entry name" value="lambda repressor-like DNA-binding domains"/>
    <property type="match status" value="1"/>
</dbReference>
<comment type="caution">
    <text evidence="4">The sequence shown here is derived from an EMBL/GenBank/DDBJ whole genome shotgun (WGS) entry which is preliminary data.</text>
</comment>
<proteinExistence type="predicted"/>
<dbReference type="Proteomes" id="UP000248014">
    <property type="component" value="Unassembled WGS sequence"/>
</dbReference>
<dbReference type="EMBL" id="QJJM01000006">
    <property type="protein sequence ID" value="PXW76056.1"/>
    <property type="molecule type" value="Genomic_DNA"/>
</dbReference>
<accession>A0A2V3V2P3</accession>
<name>A0A2V3V2P3_9SPHN</name>
<dbReference type="PANTHER" id="PTHR34475:SF1">
    <property type="entry name" value="CYTOSKELETON PROTEIN RODZ"/>
    <property type="match status" value="1"/>
</dbReference>
<protein>
    <submittedName>
        <fullName evidence="4">Cytoskeletal protein RodZ</fullName>
    </submittedName>
</protein>
<dbReference type="RefSeq" id="WP_167398499.1">
    <property type="nucleotide sequence ID" value="NZ_QJJM01000006.1"/>
</dbReference>
<dbReference type="PANTHER" id="PTHR34475">
    <property type="match status" value="1"/>
</dbReference>
<evidence type="ECO:0000256" key="2">
    <source>
        <dbReference type="SAM" id="Phobius"/>
    </source>
</evidence>
<reference evidence="4 5" key="1">
    <citation type="submission" date="2018-05" db="EMBL/GenBank/DDBJ databases">
        <title>Genomic Encyclopedia of Type Strains, Phase IV (KMG-IV): sequencing the most valuable type-strain genomes for metagenomic binning, comparative biology and taxonomic classification.</title>
        <authorList>
            <person name="Goeker M."/>
        </authorList>
    </citation>
    <scope>NUCLEOTIDE SEQUENCE [LARGE SCALE GENOMIC DNA]</scope>
    <source>
        <strain evidence="4 5">DSM 3183</strain>
    </source>
</reference>
<dbReference type="InterPro" id="IPR010982">
    <property type="entry name" value="Lambda_DNA-bd_dom_sf"/>
</dbReference>
<dbReference type="Pfam" id="PF13464">
    <property type="entry name" value="RodZ_C"/>
    <property type="match status" value="1"/>
</dbReference>
<evidence type="ECO:0000313" key="4">
    <source>
        <dbReference type="EMBL" id="PXW76056.1"/>
    </source>
</evidence>
<feature type="region of interest" description="Disordered" evidence="1">
    <location>
        <begin position="277"/>
        <end position="296"/>
    </location>
</feature>
<dbReference type="SUPFAM" id="SSF47413">
    <property type="entry name" value="lambda repressor-like DNA-binding domains"/>
    <property type="match status" value="1"/>
</dbReference>
<feature type="region of interest" description="Disordered" evidence="1">
    <location>
        <begin position="1"/>
        <end position="25"/>
    </location>
</feature>
<dbReference type="Pfam" id="PF13413">
    <property type="entry name" value="HTH_25"/>
    <property type="match status" value="1"/>
</dbReference>
<dbReference type="InterPro" id="IPR025194">
    <property type="entry name" value="RodZ-like_C"/>
</dbReference>
<dbReference type="CDD" id="cd00093">
    <property type="entry name" value="HTH_XRE"/>
    <property type="match status" value="1"/>
</dbReference>
<feature type="domain" description="Cytoskeleton protein RodZ-like C-terminal" evidence="3">
    <location>
        <begin position="196"/>
        <end position="267"/>
    </location>
</feature>
<evidence type="ECO:0000256" key="1">
    <source>
        <dbReference type="SAM" id="MobiDB-lite"/>
    </source>
</evidence>
<evidence type="ECO:0000313" key="5">
    <source>
        <dbReference type="Proteomes" id="UP000248014"/>
    </source>
</evidence>
<keyword evidence="2" id="KW-0812">Transmembrane</keyword>
<keyword evidence="2" id="KW-0472">Membrane</keyword>
<dbReference type="InterPro" id="IPR001387">
    <property type="entry name" value="Cro/C1-type_HTH"/>
</dbReference>
<dbReference type="GO" id="GO:0003677">
    <property type="term" value="F:DNA binding"/>
    <property type="evidence" value="ECO:0007669"/>
    <property type="project" value="InterPro"/>
</dbReference>
<dbReference type="InterPro" id="IPR050400">
    <property type="entry name" value="Bact_Cytoskel_RodZ"/>
</dbReference>
<feature type="transmembrane region" description="Helical" evidence="2">
    <location>
        <begin position="127"/>
        <end position="146"/>
    </location>
</feature>
<keyword evidence="5" id="KW-1185">Reference proteome</keyword>
<evidence type="ECO:0000259" key="3">
    <source>
        <dbReference type="Pfam" id="PF13464"/>
    </source>
</evidence>
<gene>
    <name evidence="4" type="ORF">C7451_106222</name>
</gene>
<organism evidence="4 5">
    <name type="scientific">Blastomonas natatoria</name>
    <dbReference type="NCBI Taxonomy" id="34015"/>
    <lineage>
        <taxon>Bacteria</taxon>
        <taxon>Pseudomonadati</taxon>
        <taxon>Pseudomonadota</taxon>
        <taxon>Alphaproteobacteria</taxon>
        <taxon>Sphingomonadales</taxon>
        <taxon>Sphingomonadaceae</taxon>
        <taxon>Blastomonas</taxon>
    </lineage>
</organism>
<dbReference type="AlphaFoldDB" id="A0A2V3V2P3"/>
<sequence>MSETADNAAAPPSDDGDTTGDLFPPAHVGERLAAARHRHGLTLQDIASRTRIPMRHLEAMEAGKFETLPGRTYAIGFGKAYARAVELPEDDIAQQIREALGGASAASTREVTQFDLDEPSKVPSARLALLAAVTGAVILLAGFGVWRSYLFPAANVEELAQAADAASASEAAPRKTDAGAKVATAPAIDPGAEVVFTATEDNIWIKFYDGEGKQLMQKQMALGEQYVVPADAVDPQVWTGRPDAFEITVGGRTVAPLGTAEVAVKDVPVTAAALMARPAASPETASQADDSARISG</sequence>